<dbReference type="EMBL" id="JASCZI010182231">
    <property type="protein sequence ID" value="MED6187401.1"/>
    <property type="molecule type" value="Genomic_DNA"/>
</dbReference>
<keyword evidence="5" id="KW-0539">Nucleus</keyword>
<evidence type="ECO:0000256" key="1">
    <source>
        <dbReference type="ARBA" id="ARBA00004123"/>
    </source>
</evidence>
<keyword evidence="3" id="KW-0238">DNA-binding</keyword>
<dbReference type="InterPro" id="IPR011598">
    <property type="entry name" value="bHLH_dom"/>
</dbReference>
<sequence length="273" mass="30886">MFPLQRGNELVIQFSNSPHQHKISQDLILQDYASLDVNDSDKIIFTKSQSSKKLFYDGAAAEEDNNNNKDDSNNDDDHKKKKIVHREIERQRRKEMATLYSSLRSLLPLQFIKGKRSISDHMNEAVNYIKYMQNNIKQLGAKRDELKKKLSNNYSNMEINYYHHGNNNNNNNSNNNNKPTTSSTNRFFTLHESNDGVLGIEITGGAAAGGGEDEGVTLSDILALLVEEEGLEVVSYLSSRVNGRLVHSVQCEVNNSNSVDLSELRRKLANLIQ</sequence>
<dbReference type="PROSITE" id="PS50888">
    <property type="entry name" value="BHLH"/>
    <property type="match status" value="1"/>
</dbReference>
<comment type="caution">
    <text evidence="8">The sequence shown here is derived from an EMBL/GenBank/DDBJ whole genome shotgun (WGS) entry which is preliminary data.</text>
</comment>
<dbReference type="Gene3D" id="4.10.280.10">
    <property type="entry name" value="Helix-loop-helix DNA-binding domain"/>
    <property type="match status" value="1"/>
</dbReference>
<reference evidence="8 9" key="1">
    <citation type="journal article" date="2023" name="Plants (Basel)">
        <title>Bridging the Gap: Combining Genomics and Transcriptomics Approaches to Understand Stylosanthes scabra, an Orphan Legume from the Brazilian Caatinga.</title>
        <authorList>
            <person name="Ferreira-Neto J.R.C."/>
            <person name="da Silva M.D."/>
            <person name="Binneck E."/>
            <person name="de Melo N.F."/>
            <person name="da Silva R.H."/>
            <person name="de Melo A.L.T.M."/>
            <person name="Pandolfi V."/>
            <person name="Bustamante F.O."/>
            <person name="Brasileiro-Vidal A.C."/>
            <person name="Benko-Iseppon A.M."/>
        </authorList>
    </citation>
    <scope>NUCLEOTIDE SEQUENCE [LARGE SCALE GENOMIC DNA]</scope>
    <source>
        <tissue evidence="8">Leaves</tissue>
    </source>
</reference>
<keyword evidence="2" id="KW-0805">Transcription regulation</keyword>
<dbReference type="PANTHER" id="PTHR13935:SF106">
    <property type="entry name" value="ACHAETE-SCUTE COMPLEX PROTEIN T5-RELATED"/>
    <property type="match status" value="1"/>
</dbReference>
<organism evidence="8 9">
    <name type="scientific">Stylosanthes scabra</name>
    <dbReference type="NCBI Taxonomy" id="79078"/>
    <lineage>
        <taxon>Eukaryota</taxon>
        <taxon>Viridiplantae</taxon>
        <taxon>Streptophyta</taxon>
        <taxon>Embryophyta</taxon>
        <taxon>Tracheophyta</taxon>
        <taxon>Spermatophyta</taxon>
        <taxon>Magnoliopsida</taxon>
        <taxon>eudicotyledons</taxon>
        <taxon>Gunneridae</taxon>
        <taxon>Pentapetalae</taxon>
        <taxon>rosids</taxon>
        <taxon>fabids</taxon>
        <taxon>Fabales</taxon>
        <taxon>Fabaceae</taxon>
        <taxon>Papilionoideae</taxon>
        <taxon>50 kb inversion clade</taxon>
        <taxon>dalbergioids sensu lato</taxon>
        <taxon>Dalbergieae</taxon>
        <taxon>Pterocarpus clade</taxon>
        <taxon>Stylosanthes</taxon>
    </lineage>
</organism>
<evidence type="ECO:0000256" key="6">
    <source>
        <dbReference type="SAM" id="MobiDB-lite"/>
    </source>
</evidence>
<dbReference type="CDD" id="cd18914">
    <property type="entry name" value="bHLH_AtORG2_like"/>
    <property type="match status" value="1"/>
</dbReference>
<evidence type="ECO:0000256" key="3">
    <source>
        <dbReference type="ARBA" id="ARBA00023125"/>
    </source>
</evidence>
<feature type="domain" description="BHLH" evidence="7">
    <location>
        <begin position="80"/>
        <end position="132"/>
    </location>
</feature>
<dbReference type="Proteomes" id="UP001341840">
    <property type="component" value="Unassembled WGS sequence"/>
</dbReference>
<feature type="compositionally biased region" description="Low complexity" evidence="6">
    <location>
        <begin position="166"/>
        <end position="184"/>
    </location>
</feature>
<keyword evidence="4" id="KW-0804">Transcription</keyword>
<feature type="region of interest" description="Disordered" evidence="6">
    <location>
        <begin position="161"/>
        <end position="184"/>
    </location>
</feature>
<dbReference type="Pfam" id="PF00010">
    <property type="entry name" value="HLH"/>
    <property type="match status" value="1"/>
</dbReference>
<dbReference type="SUPFAM" id="SSF47459">
    <property type="entry name" value="HLH, helix-loop-helix DNA-binding domain"/>
    <property type="match status" value="1"/>
</dbReference>
<evidence type="ECO:0000256" key="2">
    <source>
        <dbReference type="ARBA" id="ARBA00023015"/>
    </source>
</evidence>
<gene>
    <name evidence="8" type="ORF">PIB30_076097</name>
</gene>
<dbReference type="InterPro" id="IPR015660">
    <property type="entry name" value="MASH1/Ascl1a-like"/>
</dbReference>
<evidence type="ECO:0000256" key="5">
    <source>
        <dbReference type="ARBA" id="ARBA00023242"/>
    </source>
</evidence>
<dbReference type="SMART" id="SM00353">
    <property type="entry name" value="HLH"/>
    <property type="match status" value="1"/>
</dbReference>
<evidence type="ECO:0000256" key="4">
    <source>
        <dbReference type="ARBA" id="ARBA00023163"/>
    </source>
</evidence>
<name>A0ABU6WPT6_9FABA</name>
<evidence type="ECO:0000259" key="7">
    <source>
        <dbReference type="PROSITE" id="PS50888"/>
    </source>
</evidence>
<accession>A0ABU6WPT6</accession>
<dbReference type="PANTHER" id="PTHR13935">
    <property type="entry name" value="ACHAETE-SCUTE TRANSCRIPTION FACTOR-RELATED"/>
    <property type="match status" value="1"/>
</dbReference>
<comment type="subcellular location">
    <subcellularLocation>
        <location evidence="1">Nucleus</location>
    </subcellularLocation>
</comment>
<proteinExistence type="predicted"/>
<feature type="compositionally biased region" description="Basic and acidic residues" evidence="6">
    <location>
        <begin position="66"/>
        <end position="78"/>
    </location>
</feature>
<protein>
    <recommendedName>
        <fullName evidence="7">BHLH domain-containing protein</fullName>
    </recommendedName>
</protein>
<dbReference type="InterPro" id="IPR036638">
    <property type="entry name" value="HLH_DNA-bd_sf"/>
</dbReference>
<feature type="region of interest" description="Disordered" evidence="6">
    <location>
        <begin position="58"/>
        <end position="79"/>
    </location>
</feature>
<evidence type="ECO:0000313" key="8">
    <source>
        <dbReference type="EMBL" id="MED6187401.1"/>
    </source>
</evidence>
<evidence type="ECO:0000313" key="9">
    <source>
        <dbReference type="Proteomes" id="UP001341840"/>
    </source>
</evidence>
<keyword evidence="9" id="KW-1185">Reference proteome</keyword>